<dbReference type="PROSITE" id="PS51471">
    <property type="entry name" value="FE2OG_OXY"/>
    <property type="match status" value="1"/>
</dbReference>
<accession>A0A433U7H7</accession>
<dbReference type="InterPro" id="IPR032857">
    <property type="entry name" value="ALKBH4"/>
</dbReference>
<dbReference type="GO" id="GO:0070988">
    <property type="term" value="P:demethylation"/>
    <property type="evidence" value="ECO:0007669"/>
    <property type="project" value="InterPro"/>
</dbReference>
<comment type="caution">
    <text evidence="4">The sequence shown here is derived from an EMBL/GenBank/DDBJ whole genome shotgun (WGS) entry which is preliminary data.</text>
</comment>
<dbReference type="GO" id="GO:0046872">
    <property type="term" value="F:metal ion binding"/>
    <property type="evidence" value="ECO:0007669"/>
    <property type="project" value="UniProtKB-KW"/>
</dbReference>
<evidence type="ECO:0000256" key="1">
    <source>
        <dbReference type="ARBA" id="ARBA00001954"/>
    </source>
</evidence>
<dbReference type="Proteomes" id="UP000271974">
    <property type="component" value="Unassembled WGS sequence"/>
</dbReference>
<evidence type="ECO:0000256" key="2">
    <source>
        <dbReference type="RuleBase" id="RU003682"/>
    </source>
</evidence>
<proteinExistence type="inferred from homology"/>
<evidence type="ECO:0000313" key="5">
    <source>
        <dbReference type="Proteomes" id="UP000271974"/>
    </source>
</evidence>
<protein>
    <recommendedName>
        <fullName evidence="3">Fe2OG dioxygenase domain-containing protein</fullName>
    </recommendedName>
</protein>
<gene>
    <name evidence="4" type="ORF">EGW08_002460</name>
</gene>
<feature type="domain" description="Fe2OG dioxygenase" evidence="3">
    <location>
        <begin position="173"/>
        <end position="271"/>
    </location>
</feature>
<comment type="similarity">
    <text evidence="2">Belongs to the iron/ascorbate-dependent oxidoreductase family.</text>
</comment>
<dbReference type="GO" id="GO:0016491">
    <property type="term" value="F:oxidoreductase activity"/>
    <property type="evidence" value="ECO:0007669"/>
    <property type="project" value="UniProtKB-KW"/>
</dbReference>
<evidence type="ECO:0000313" key="4">
    <source>
        <dbReference type="EMBL" id="RUS89757.1"/>
    </source>
</evidence>
<dbReference type="InterPro" id="IPR037151">
    <property type="entry name" value="AlkB-like_sf"/>
</dbReference>
<dbReference type="InterPro" id="IPR005123">
    <property type="entry name" value="Oxoglu/Fe-dep_dioxygenase_dom"/>
</dbReference>
<dbReference type="GO" id="GO:0032451">
    <property type="term" value="F:demethylase activity"/>
    <property type="evidence" value="ECO:0007669"/>
    <property type="project" value="TreeGrafter"/>
</dbReference>
<dbReference type="SUPFAM" id="SSF51197">
    <property type="entry name" value="Clavaminate synthase-like"/>
    <property type="match status" value="1"/>
</dbReference>
<dbReference type="PANTHER" id="PTHR12463:SF0">
    <property type="entry name" value="ALPHA-KETOGLUTARATE-DEPENDENT DIOXYGENASE ALKB HOMOLOG 4"/>
    <property type="match status" value="1"/>
</dbReference>
<dbReference type="STRING" id="188477.A0A433U7H7"/>
<comment type="cofactor">
    <cofactor evidence="1">
        <name>Fe(2+)</name>
        <dbReference type="ChEBI" id="CHEBI:29033"/>
    </cofactor>
</comment>
<dbReference type="PANTHER" id="PTHR12463">
    <property type="entry name" value="OXYGENASE-RELATED"/>
    <property type="match status" value="1"/>
</dbReference>
<dbReference type="FunFam" id="2.60.120.590:FF:000019">
    <property type="entry name" value="DNA N6-methyl adenine demethylase"/>
    <property type="match status" value="1"/>
</dbReference>
<reference evidence="4 5" key="1">
    <citation type="submission" date="2019-01" db="EMBL/GenBank/DDBJ databases">
        <title>A draft genome assembly of the solar-powered sea slug Elysia chlorotica.</title>
        <authorList>
            <person name="Cai H."/>
            <person name="Li Q."/>
            <person name="Fang X."/>
            <person name="Li J."/>
            <person name="Curtis N.E."/>
            <person name="Altenburger A."/>
            <person name="Shibata T."/>
            <person name="Feng M."/>
            <person name="Maeda T."/>
            <person name="Schwartz J.A."/>
            <person name="Shigenobu S."/>
            <person name="Lundholm N."/>
            <person name="Nishiyama T."/>
            <person name="Yang H."/>
            <person name="Hasebe M."/>
            <person name="Li S."/>
            <person name="Pierce S.K."/>
            <person name="Wang J."/>
        </authorList>
    </citation>
    <scope>NUCLEOTIDE SEQUENCE [LARGE SCALE GENOMIC DNA]</scope>
    <source>
        <strain evidence="4">EC2010</strain>
        <tissue evidence="4">Whole organism of an adult</tissue>
    </source>
</reference>
<keyword evidence="2" id="KW-0479">Metal-binding</keyword>
<name>A0A433U7H7_ELYCH</name>
<keyword evidence="2" id="KW-0408">Iron</keyword>
<keyword evidence="5" id="KW-1185">Reference proteome</keyword>
<dbReference type="AlphaFoldDB" id="A0A433U7H7"/>
<sequence>MEKSCGCKGIRSCRLCEECETGPLHSDKENVTLSLYNFCLDCQRAWSTKNDMSCGFPSDSAVEKQRVDDRCAAETQEASRSCPNICDHTCQSPINFSGVSVIRNFVTKDEEAALCEAIYGTDFVNSQSGRRKQDFGPKVNFKRKKLKLAAFTGLPSYSRFLYDRMKQRTELSDFDPVELCNLEYCSERGAHIDPHFDDAWLWGERLVTLNLISDSTLSFTSDKLPSSEVRVPMPLLSLVIVEGAARHCWKHGISRGDITGRRLAMTFRELSDEFRSGGQKEDEGEQLLKLALTFEGIAVGGS</sequence>
<keyword evidence="2" id="KW-0560">Oxidoreductase</keyword>
<dbReference type="Gene3D" id="2.60.120.590">
    <property type="entry name" value="Alpha-ketoglutarate-dependent dioxygenase AlkB-like"/>
    <property type="match status" value="1"/>
</dbReference>
<dbReference type="OrthoDB" id="442860at2759"/>
<organism evidence="4 5">
    <name type="scientific">Elysia chlorotica</name>
    <name type="common">Eastern emerald elysia</name>
    <name type="synonym">Sea slug</name>
    <dbReference type="NCBI Taxonomy" id="188477"/>
    <lineage>
        <taxon>Eukaryota</taxon>
        <taxon>Metazoa</taxon>
        <taxon>Spiralia</taxon>
        <taxon>Lophotrochozoa</taxon>
        <taxon>Mollusca</taxon>
        <taxon>Gastropoda</taxon>
        <taxon>Heterobranchia</taxon>
        <taxon>Euthyneura</taxon>
        <taxon>Panpulmonata</taxon>
        <taxon>Sacoglossa</taxon>
        <taxon>Placobranchoidea</taxon>
        <taxon>Plakobranchidae</taxon>
        <taxon>Elysia</taxon>
    </lineage>
</organism>
<dbReference type="EMBL" id="RQTK01000048">
    <property type="protein sequence ID" value="RUS89757.1"/>
    <property type="molecule type" value="Genomic_DNA"/>
</dbReference>
<evidence type="ECO:0000259" key="3">
    <source>
        <dbReference type="PROSITE" id="PS51471"/>
    </source>
</evidence>